<gene>
    <name evidence="2" type="ORF">CEPIT_LOCUS43716</name>
</gene>
<feature type="region of interest" description="Disordered" evidence="1">
    <location>
        <begin position="87"/>
        <end position="138"/>
    </location>
</feature>
<organism evidence="2 3">
    <name type="scientific">Cuscuta epithymum</name>
    <dbReference type="NCBI Taxonomy" id="186058"/>
    <lineage>
        <taxon>Eukaryota</taxon>
        <taxon>Viridiplantae</taxon>
        <taxon>Streptophyta</taxon>
        <taxon>Embryophyta</taxon>
        <taxon>Tracheophyta</taxon>
        <taxon>Spermatophyta</taxon>
        <taxon>Magnoliopsida</taxon>
        <taxon>eudicotyledons</taxon>
        <taxon>Gunneridae</taxon>
        <taxon>Pentapetalae</taxon>
        <taxon>asterids</taxon>
        <taxon>lamiids</taxon>
        <taxon>Solanales</taxon>
        <taxon>Convolvulaceae</taxon>
        <taxon>Cuscuteae</taxon>
        <taxon>Cuscuta</taxon>
        <taxon>Cuscuta subgen. Cuscuta</taxon>
    </lineage>
</organism>
<accession>A0AAV0GHJ9</accession>
<evidence type="ECO:0000313" key="2">
    <source>
        <dbReference type="EMBL" id="CAH9147399.1"/>
    </source>
</evidence>
<dbReference type="EMBL" id="CAMAPF010001130">
    <property type="protein sequence ID" value="CAH9147399.1"/>
    <property type="molecule type" value="Genomic_DNA"/>
</dbReference>
<comment type="caution">
    <text evidence="2">The sequence shown here is derived from an EMBL/GenBank/DDBJ whole genome shotgun (WGS) entry which is preliminary data.</text>
</comment>
<evidence type="ECO:0000313" key="3">
    <source>
        <dbReference type="Proteomes" id="UP001152523"/>
    </source>
</evidence>
<sequence>MASRAAYNMNEFLEVLSLKEQLFFHERKRQQQPSASPAGGGAHAAYSLSEALEAVDIQHRLAAIQKMVDERQSPSVFEFLGELLHTEPNQPSTGYASSTPATFSGGSEEASTAAAAAYGGREPFEETEGNGYGRPYGRNEGRIWTRAA</sequence>
<reference evidence="2" key="1">
    <citation type="submission" date="2022-07" db="EMBL/GenBank/DDBJ databases">
        <authorList>
            <person name="Macas J."/>
            <person name="Novak P."/>
            <person name="Neumann P."/>
        </authorList>
    </citation>
    <scope>NUCLEOTIDE SEQUENCE</scope>
</reference>
<evidence type="ECO:0000256" key="1">
    <source>
        <dbReference type="SAM" id="MobiDB-lite"/>
    </source>
</evidence>
<protein>
    <submittedName>
        <fullName evidence="2">Uncharacterized protein</fullName>
    </submittedName>
</protein>
<name>A0AAV0GHJ9_9ASTE</name>
<dbReference type="AlphaFoldDB" id="A0AAV0GHJ9"/>
<feature type="compositionally biased region" description="Polar residues" evidence="1">
    <location>
        <begin position="87"/>
        <end position="102"/>
    </location>
</feature>
<feature type="compositionally biased region" description="Low complexity" evidence="1">
    <location>
        <begin position="104"/>
        <end position="121"/>
    </location>
</feature>
<proteinExistence type="predicted"/>
<dbReference type="Proteomes" id="UP001152523">
    <property type="component" value="Unassembled WGS sequence"/>
</dbReference>
<keyword evidence="3" id="KW-1185">Reference proteome</keyword>